<dbReference type="InterPro" id="IPR023214">
    <property type="entry name" value="HAD_sf"/>
</dbReference>
<dbReference type="InterPro" id="IPR006355">
    <property type="entry name" value="LHPP/HDHD2"/>
</dbReference>
<comment type="cofactor">
    <cofactor evidence="1">
        <name>Mg(2+)</name>
        <dbReference type="ChEBI" id="CHEBI:18420"/>
    </cofactor>
</comment>
<dbReference type="Gene3D" id="3.40.50.1000">
    <property type="entry name" value="HAD superfamily/HAD-like"/>
    <property type="match status" value="2"/>
</dbReference>
<evidence type="ECO:0000256" key="3">
    <source>
        <dbReference type="ARBA" id="ARBA00022723"/>
    </source>
</evidence>
<organism evidence="6 7">
    <name type="scientific">Gilvimarinus gilvus</name>
    <dbReference type="NCBI Taxonomy" id="3058038"/>
    <lineage>
        <taxon>Bacteria</taxon>
        <taxon>Pseudomonadati</taxon>
        <taxon>Pseudomonadota</taxon>
        <taxon>Gammaproteobacteria</taxon>
        <taxon>Cellvibrionales</taxon>
        <taxon>Cellvibrionaceae</taxon>
        <taxon>Gilvimarinus</taxon>
    </lineage>
</organism>
<accession>A0ABU4RYX1</accession>
<evidence type="ECO:0000256" key="4">
    <source>
        <dbReference type="ARBA" id="ARBA00022842"/>
    </source>
</evidence>
<dbReference type="GO" id="GO:0016787">
    <property type="term" value="F:hydrolase activity"/>
    <property type="evidence" value="ECO:0007669"/>
    <property type="project" value="UniProtKB-KW"/>
</dbReference>
<name>A0ABU4RYX1_9GAMM</name>
<evidence type="ECO:0000256" key="2">
    <source>
        <dbReference type="ARBA" id="ARBA00007958"/>
    </source>
</evidence>
<evidence type="ECO:0000256" key="1">
    <source>
        <dbReference type="ARBA" id="ARBA00001946"/>
    </source>
</evidence>
<dbReference type="NCBIfam" id="TIGR01458">
    <property type="entry name" value="HAD-SF-IIA-hyp3"/>
    <property type="match status" value="1"/>
</dbReference>
<comment type="caution">
    <text evidence="6">The sequence shown here is derived from an EMBL/GenBank/DDBJ whole genome shotgun (WGS) entry which is preliminary data.</text>
</comment>
<keyword evidence="6" id="KW-0378">Hydrolase</keyword>
<keyword evidence="3" id="KW-0479">Metal-binding</keyword>
<proteinExistence type="inferred from homology"/>
<dbReference type="PANTHER" id="PTHR19288:SF46">
    <property type="entry name" value="HALOACID DEHALOGENASE-LIKE HYDROLASE DOMAIN-CONTAINING PROTEIN 2"/>
    <property type="match status" value="1"/>
</dbReference>
<dbReference type="InterPro" id="IPR036412">
    <property type="entry name" value="HAD-like_sf"/>
</dbReference>
<evidence type="ECO:0000313" key="7">
    <source>
        <dbReference type="Proteomes" id="UP001273505"/>
    </source>
</evidence>
<keyword evidence="4" id="KW-0460">Magnesium</keyword>
<evidence type="ECO:0000313" key="6">
    <source>
        <dbReference type="EMBL" id="MDX6850078.1"/>
    </source>
</evidence>
<dbReference type="NCBIfam" id="TIGR01460">
    <property type="entry name" value="HAD-SF-IIA"/>
    <property type="match status" value="1"/>
</dbReference>
<sequence length="250" mass="27179">MPISALFFDLSGVLYQGDERLPGADHVIAQARRNNFILRFVTNTATKSRQEILQKLASLGIDARADELFTAPDAAQTYISQHQLRPFALVHPAIRPLFTHSESNANCVVIGDARDGLTYESLNRAFRLLMNGSPLVGIGDNRYFQDEHGLSLDAGPFIHALAYAAGVEPIIMGKPSRAFFEQVVRSTGLTAGQCFMVGDDVRGDVEGALNTGIGAALVQTGKYQPGDEGVLSQNFPCFANVSDIFKLIEY</sequence>
<dbReference type="EMBL" id="JAXAFO010000019">
    <property type="protein sequence ID" value="MDX6850078.1"/>
    <property type="molecule type" value="Genomic_DNA"/>
</dbReference>
<protein>
    <recommendedName>
        <fullName evidence="5">Haloacid dehalogenase-like hydrolase domain-containing protein 2</fullName>
    </recommendedName>
</protein>
<reference evidence="6 7" key="1">
    <citation type="submission" date="2023-11" db="EMBL/GenBank/DDBJ databases">
        <title>Gilvimarinus fulvus sp. nov., isolated from the surface of Kelp.</title>
        <authorList>
            <person name="Sun Y.Y."/>
            <person name="Gong Y."/>
            <person name="Du Z.J."/>
        </authorList>
    </citation>
    <scope>NUCLEOTIDE SEQUENCE [LARGE SCALE GENOMIC DNA]</scope>
    <source>
        <strain evidence="6 7">SDUM040013</strain>
    </source>
</reference>
<dbReference type="PANTHER" id="PTHR19288">
    <property type="entry name" value="4-NITROPHENYLPHOSPHATASE-RELATED"/>
    <property type="match status" value="1"/>
</dbReference>
<gene>
    <name evidence="6" type="ORF">SCD92_11960</name>
</gene>
<evidence type="ECO:0000256" key="5">
    <source>
        <dbReference type="ARBA" id="ARBA00039666"/>
    </source>
</evidence>
<dbReference type="Pfam" id="PF13344">
    <property type="entry name" value="Hydrolase_6"/>
    <property type="match status" value="1"/>
</dbReference>
<comment type="similarity">
    <text evidence="2">Belongs to the HAD-like hydrolase superfamily.</text>
</comment>
<dbReference type="Pfam" id="PF13242">
    <property type="entry name" value="Hydrolase_like"/>
    <property type="match status" value="1"/>
</dbReference>
<keyword evidence="7" id="KW-1185">Reference proteome</keyword>
<dbReference type="RefSeq" id="WP_302720799.1">
    <property type="nucleotide sequence ID" value="NZ_JAULRU010000215.1"/>
</dbReference>
<dbReference type="SUPFAM" id="SSF56784">
    <property type="entry name" value="HAD-like"/>
    <property type="match status" value="1"/>
</dbReference>
<dbReference type="Proteomes" id="UP001273505">
    <property type="component" value="Unassembled WGS sequence"/>
</dbReference>
<dbReference type="InterPro" id="IPR006357">
    <property type="entry name" value="HAD-SF_hydro_IIA"/>
</dbReference>